<sequence>MAFLFPRIVKVKQLLQQILSSPESTGVPRGHFSVYVGKNEKKRFVLPISYLNHPSFQTMLGQAEEEFGFNHPMGGVTIPCSKEVFINLTCSL</sequence>
<dbReference type="InterPro" id="IPR003676">
    <property type="entry name" value="SAUR_fam"/>
</dbReference>
<dbReference type="EMBL" id="BPVZ01000056">
    <property type="protein sequence ID" value="GKV21010.1"/>
    <property type="molecule type" value="Genomic_DNA"/>
</dbReference>
<gene>
    <name evidence="4" type="ORF">SLEP1_g31045</name>
</gene>
<keyword evidence="2" id="KW-0217">Developmental protein</keyword>
<keyword evidence="3" id="KW-0341">Growth regulation</keyword>
<dbReference type="Pfam" id="PF02519">
    <property type="entry name" value="Auxin_inducible"/>
    <property type="match status" value="1"/>
</dbReference>
<comment type="caution">
    <text evidence="4">The sequence shown here is derived from an EMBL/GenBank/DDBJ whole genome shotgun (WGS) entry which is preliminary data.</text>
</comment>
<dbReference type="Proteomes" id="UP001054252">
    <property type="component" value="Unassembled WGS sequence"/>
</dbReference>
<reference evidence="4 5" key="1">
    <citation type="journal article" date="2021" name="Commun. Biol.">
        <title>The genome of Shorea leprosula (Dipterocarpaceae) highlights the ecological relevance of drought in aseasonal tropical rainforests.</title>
        <authorList>
            <person name="Ng K.K.S."/>
            <person name="Kobayashi M.J."/>
            <person name="Fawcett J.A."/>
            <person name="Hatakeyama M."/>
            <person name="Paape T."/>
            <person name="Ng C.H."/>
            <person name="Ang C.C."/>
            <person name="Tnah L.H."/>
            <person name="Lee C.T."/>
            <person name="Nishiyama T."/>
            <person name="Sese J."/>
            <person name="O'Brien M.J."/>
            <person name="Copetti D."/>
            <person name="Mohd Noor M.I."/>
            <person name="Ong R.C."/>
            <person name="Putra M."/>
            <person name="Sireger I.Z."/>
            <person name="Indrioko S."/>
            <person name="Kosugi Y."/>
            <person name="Izuno A."/>
            <person name="Isagi Y."/>
            <person name="Lee S.L."/>
            <person name="Shimizu K.K."/>
        </authorList>
    </citation>
    <scope>NUCLEOTIDE SEQUENCE [LARGE SCALE GENOMIC DNA]</scope>
    <source>
        <strain evidence="4">214</strain>
    </source>
</reference>
<organism evidence="4 5">
    <name type="scientific">Rubroshorea leprosula</name>
    <dbReference type="NCBI Taxonomy" id="152421"/>
    <lineage>
        <taxon>Eukaryota</taxon>
        <taxon>Viridiplantae</taxon>
        <taxon>Streptophyta</taxon>
        <taxon>Embryophyta</taxon>
        <taxon>Tracheophyta</taxon>
        <taxon>Spermatophyta</taxon>
        <taxon>Magnoliopsida</taxon>
        <taxon>eudicotyledons</taxon>
        <taxon>Gunneridae</taxon>
        <taxon>Pentapetalae</taxon>
        <taxon>rosids</taxon>
        <taxon>malvids</taxon>
        <taxon>Malvales</taxon>
        <taxon>Dipterocarpaceae</taxon>
        <taxon>Rubroshorea</taxon>
    </lineage>
</organism>
<proteinExistence type="inferred from homology"/>
<dbReference type="PANTHER" id="PTHR31929">
    <property type="entry name" value="SAUR-LIKE AUXIN-RESPONSIVE PROTEIN FAMILY-RELATED"/>
    <property type="match status" value="1"/>
</dbReference>
<protein>
    <recommendedName>
        <fullName evidence="6">Small auxin up regulated protein</fullName>
    </recommendedName>
</protein>
<evidence type="ECO:0008006" key="6">
    <source>
        <dbReference type="Google" id="ProtNLM"/>
    </source>
</evidence>
<evidence type="ECO:0000256" key="3">
    <source>
        <dbReference type="ARBA" id="ARBA00022604"/>
    </source>
</evidence>
<evidence type="ECO:0000313" key="5">
    <source>
        <dbReference type="Proteomes" id="UP001054252"/>
    </source>
</evidence>
<accession>A0AAV5KB15</accession>
<keyword evidence="5" id="KW-1185">Reference proteome</keyword>
<dbReference type="GO" id="GO:0009733">
    <property type="term" value="P:response to auxin"/>
    <property type="evidence" value="ECO:0007669"/>
    <property type="project" value="InterPro"/>
</dbReference>
<dbReference type="AlphaFoldDB" id="A0AAV5KB15"/>
<evidence type="ECO:0000313" key="4">
    <source>
        <dbReference type="EMBL" id="GKV21010.1"/>
    </source>
</evidence>
<name>A0AAV5KB15_9ROSI</name>
<evidence type="ECO:0000256" key="2">
    <source>
        <dbReference type="ARBA" id="ARBA00022473"/>
    </source>
</evidence>
<comment type="similarity">
    <text evidence="1">Belongs to the ARG7 family.</text>
</comment>
<evidence type="ECO:0000256" key="1">
    <source>
        <dbReference type="ARBA" id="ARBA00006974"/>
    </source>
</evidence>